<reference evidence="2 3" key="1">
    <citation type="submission" date="2020-10" db="EMBL/GenBank/DDBJ databases">
        <title>The genome sequence of Flavobacterium aquaticum 1Y8A.</title>
        <authorList>
            <person name="Liu Y."/>
        </authorList>
    </citation>
    <scope>NUCLEOTIDE SEQUENCE [LARGE SCALE GENOMIC DNA]</scope>
    <source>
        <strain evidence="2 3">1Y8A</strain>
    </source>
</reference>
<protein>
    <recommendedName>
        <fullName evidence="4">TonB-dependent receptor plug domain-containing protein</fullName>
    </recommendedName>
</protein>
<evidence type="ECO:0000313" key="2">
    <source>
        <dbReference type="EMBL" id="MBE9576307.1"/>
    </source>
</evidence>
<accession>A0ABR9WR33</accession>
<dbReference type="Proteomes" id="UP000656274">
    <property type="component" value="Unassembled WGS sequence"/>
</dbReference>
<name>A0ABR9WR33_9FLAO</name>
<keyword evidence="1" id="KW-1133">Transmembrane helix</keyword>
<evidence type="ECO:0000256" key="1">
    <source>
        <dbReference type="SAM" id="Phobius"/>
    </source>
</evidence>
<keyword evidence="3" id="KW-1185">Reference proteome</keyword>
<evidence type="ECO:0000313" key="3">
    <source>
        <dbReference type="Proteomes" id="UP000656274"/>
    </source>
</evidence>
<gene>
    <name evidence="2" type="ORF">IM755_06245</name>
</gene>
<proteinExistence type="predicted"/>
<sequence length="303" mass="33718">MGTEEKLYEKIQKAAENAEQKDFPGMEKIWARVEDKMETQTLQKEKHLWKKIAVAASIVLVGTITFFLLKEKENVVIPENTVTTVDSSKNTIPTPETVNGLVNTTPEIKKDAEQILQQQIVIQNNIVINDTINYKSKKEVVLSAPIAMEEVQEMAKTSLVPSYNSMSNSASTNNSGYLAKGKRYDVTMNSAETTQDKDKKVVNDDLVVIDGKLSKKSLNNINPEEVESIIELKEPVYFINGVEYSEESLFGENPTSPYAPLSKQKIDTIVILQPEKAIPIYGEKGKKGVVIITTVGGKPKNRP</sequence>
<dbReference type="RefSeq" id="WP_194094820.1">
    <property type="nucleotide sequence ID" value="NZ_JADFTZ010000002.1"/>
</dbReference>
<organism evidence="2 3">
    <name type="scientific">Flavobacterium proteolyticum</name>
    <dbReference type="NCBI Taxonomy" id="2911683"/>
    <lineage>
        <taxon>Bacteria</taxon>
        <taxon>Pseudomonadati</taxon>
        <taxon>Bacteroidota</taxon>
        <taxon>Flavobacteriia</taxon>
        <taxon>Flavobacteriales</taxon>
        <taxon>Flavobacteriaceae</taxon>
        <taxon>Flavobacterium</taxon>
    </lineage>
</organism>
<feature type="transmembrane region" description="Helical" evidence="1">
    <location>
        <begin position="52"/>
        <end position="69"/>
    </location>
</feature>
<keyword evidence="1" id="KW-0472">Membrane</keyword>
<comment type="caution">
    <text evidence="2">The sequence shown here is derived from an EMBL/GenBank/DDBJ whole genome shotgun (WGS) entry which is preliminary data.</text>
</comment>
<evidence type="ECO:0008006" key="4">
    <source>
        <dbReference type="Google" id="ProtNLM"/>
    </source>
</evidence>
<dbReference type="EMBL" id="JADFTZ010000002">
    <property type="protein sequence ID" value="MBE9576307.1"/>
    <property type="molecule type" value="Genomic_DNA"/>
</dbReference>
<keyword evidence="1" id="KW-0812">Transmembrane</keyword>